<feature type="transmembrane region" description="Helical" evidence="1">
    <location>
        <begin position="41"/>
        <end position="67"/>
    </location>
</feature>
<dbReference type="EMBL" id="UZAF01016213">
    <property type="protein sequence ID" value="VDO23286.1"/>
    <property type="molecule type" value="Genomic_DNA"/>
</dbReference>
<dbReference type="Proteomes" id="UP000268014">
    <property type="component" value="Unassembled WGS sequence"/>
</dbReference>
<keyword evidence="1" id="KW-1133">Transmembrane helix</keyword>
<feature type="transmembrane region" description="Helical" evidence="1">
    <location>
        <begin position="87"/>
        <end position="110"/>
    </location>
</feature>
<accession>A0A0N4W3R3</accession>
<evidence type="ECO:0000313" key="4">
    <source>
        <dbReference type="WBParaSite" id="HPLM_0000447101-mRNA-1"/>
    </source>
</evidence>
<gene>
    <name evidence="2" type="ORF">HPLM_LOCUS4463</name>
</gene>
<keyword evidence="1" id="KW-0812">Transmembrane</keyword>
<keyword evidence="1" id="KW-0472">Membrane</keyword>
<sequence>MVTGFYLVFMYLLSAVAVPLNLLSLYCILTKSPAQMAAYKWYLLIYQTISTVFDTVYLVLTLPIIFFPIPMGYPASWTIPWIPITTHLAVLLVVYIATLFGATIVSLFMYRCHVITPARHFSKISHQGMSWIPVSLRVNLIGTSSSANYLQVSRKFPLRNAGLYDSPGLILRNEEPDTQLSRVAPMLEMERLTFDVYRTFKFSRAPTIRHSYLLYLYKTNIQRSYITVSCSNYSSKTLRLLIDGGTQRFLGISSLGFFSVISQEQQQWCVLKRRLSSPVWTTSSDP</sequence>
<evidence type="ECO:0000313" key="3">
    <source>
        <dbReference type="Proteomes" id="UP000268014"/>
    </source>
</evidence>
<name>A0A0N4W3R3_HAEPC</name>
<dbReference type="AlphaFoldDB" id="A0A0N4W3R3"/>
<organism evidence="4">
    <name type="scientific">Haemonchus placei</name>
    <name type="common">Barber's pole worm</name>
    <dbReference type="NCBI Taxonomy" id="6290"/>
    <lineage>
        <taxon>Eukaryota</taxon>
        <taxon>Metazoa</taxon>
        <taxon>Ecdysozoa</taxon>
        <taxon>Nematoda</taxon>
        <taxon>Chromadorea</taxon>
        <taxon>Rhabditida</taxon>
        <taxon>Rhabditina</taxon>
        <taxon>Rhabditomorpha</taxon>
        <taxon>Strongyloidea</taxon>
        <taxon>Trichostrongylidae</taxon>
        <taxon>Haemonchus</taxon>
    </lineage>
</organism>
<proteinExistence type="predicted"/>
<feature type="transmembrane region" description="Helical" evidence="1">
    <location>
        <begin position="6"/>
        <end position="29"/>
    </location>
</feature>
<dbReference type="Pfam" id="PF10318">
    <property type="entry name" value="7TM_GPCR_Srh"/>
    <property type="match status" value="1"/>
</dbReference>
<evidence type="ECO:0000256" key="1">
    <source>
        <dbReference type="SAM" id="Phobius"/>
    </source>
</evidence>
<dbReference type="OrthoDB" id="5888204at2759"/>
<dbReference type="InterPro" id="IPR019422">
    <property type="entry name" value="7TM_GPCR_serpentine_rcpt_Srh"/>
</dbReference>
<dbReference type="WBParaSite" id="HPLM_0000447101-mRNA-1">
    <property type="protein sequence ID" value="HPLM_0000447101-mRNA-1"/>
    <property type="gene ID" value="HPLM_0000447101"/>
</dbReference>
<reference evidence="2 3" key="2">
    <citation type="submission" date="2018-11" db="EMBL/GenBank/DDBJ databases">
        <authorList>
            <consortium name="Pathogen Informatics"/>
        </authorList>
    </citation>
    <scope>NUCLEOTIDE SEQUENCE [LARGE SCALE GENOMIC DNA]</scope>
    <source>
        <strain evidence="2 3">MHpl1</strain>
    </source>
</reference>
<evidence type="ECO:0000313" key="2">
    <source>
        <dbReference type="EMBL" id="VDO23286.1"/>
    </source>
</evidence>
<reference evidence="4" key="1">
    <citation type="submission" date="2017-02" db="UniProtKB">
        <authorList>
            <consortium name="WormBaseParasite"/>
        </authorList>
    </citation>
    <scope>IDENTIFICATION</scope>
</reference>
<keyword evidence="3" id="KW-1185">Reference proteome</keyword>
<protein>
    <submittedName>
        <fullName evidence="4">G protein-coupled receptor</fullName>
    </submittedName>
</protein>